<sequence length="236" mass="27504">MFKFISTNKTVLNGMVLFISLQIYSQYGNVTYTNEASLSFYFKTMKENDPSKFQKFEQMAEYEKEMMGQIDYILKFTYEKSIFKPSIQGDENKQLLKTKQTEGIFYNGPQSNYFYTNRRFKDYNVQLDPIKWELTSESKEILGYTCHRALGAKVYNDSITSDQTIEAWYTRDINVTHGPKGINGLPGLILEAHQGGYHFYAEEIDLDSKQVISKPKKGEEINEAEYYKLMRSAVKN</sequence>
<keyword evidence="2" id="KW-1185">Reference proteome</keyword>
<evidence type="ECO:0000313" key="2">
    <source>
        <dbReference type="Proteomes" id="UP001500185"/>
    </source>
</evidence>
<gene>
    <name evidence="1" type="ORF">GCM10009433_01640</name>
</gene>
<reference evidence="1 2" key="1">
    <citation type="journal article" date="2019" name="Int. J. Syst. Evol. Microbiol.">
        <title>The Global Catalogue of Microorganisms (GCM) 10K type strain sequencing project: providing services to taxonomists for standard genome sequencing and annotation.</title>
        <authorList>
            <consortium name="The Broad Institute Genomics Platform"/>
            <consortium name="The Broad Institute Genome Sequencing Center for Infectious Disease"/>
            <person name="Wu L."/>
            <person name="Ma J."/>
        </authorList>
    </citation>
    <scope>NUCLEOTIDE SEQUENCE [LARGE SCALE GENOMIC DNA]</scope>
    <source>
        <strain evidence="1 2">JCM 16231</strain>
    </source>
</reference>
<dbReference type="EMBL" id="BAAAGG010000002">
    <property type="protein sequence ID" value="GAA0751526.1"/>
    <property type="molecule type" value="Genomic_DNA"/>
</dbReference>
<organism evidence="1 2">
    <name type="scientific">Psychroflexus lacisalsi</name>
    <dbReference type="NCBI Taxonomy" id="503928"/>
    <lineage>
        <taxon>Bacteria</taxon>
        <taxon>Pseudomonadati</taxon>
        <taxon>Bacteroidota</taxon>
        <taxon>Flavobacteriia</taxon>
        <taxon>Flavobacteriales</taxon>
        <taxon>Flavobacteriaceae</taxon>
        <taxon>Psychroflexus</taxon>
    </lineage>
</organism>
<accession>A0ABN1K0T3</accession>
<dbReference type="Pfam" id="PF22252">
    <property type="entry name" value="PNGase_F-II_N"/>
    <property type="match status" value="1"/>
</dbReference>
<evidence type="ECO:0000313" key="1">
    <source>
        <dbReference type="EMBL" id="GAA0751526.1"/>
    </source>
</evidence>
<name>A0ABN1K0T3_9FLAO</name>
<dbReference type="InterPro" id="IPR005901">
    <property type="entry name" value="GLPGLI"/>
</dbReference>
<proteinExistence type="predicted"/>
<dbReference type="NCBIfam" id="TIGR01200">
    <property type="entry name" value="GLPGLI"/>
    <property type="match status" value="1"/>
</dbReference>
<protein>
    <submittedName>
        <fullName evidence="1">GLPGLI family protein</fullName>
    </submittedName>
</protein>
<dbReference type="Proteomes" id="UP001500185">
    <property type="component" value="Unassembled WGS sequence"/>
</dbReference>
<comment type="caution">
    <text evidence="1">The sequence shown here is derived from an EMBL/GenBank/DDBJ whole genome shotgun (WGS) entry which is preliminary data.</text>
</comment>